<dbReference type="EMBL" id="CAOQHR010000005">
    <property type="protein sequence ID" value="CAI6334902.1"/>
    <property type="molecule type" value="Genomic_DNA"/>
</dbReference>
<evidence type="ECO:0000313" key="1">
    <source>
        <dbReference type="EMBL" id="CAI6334902.1"/>
    </source>
</evidence>
<accession>A0A9W4UH41</accession>
<keyword evidence="2" id="KW-1185">Reference proteome</keyword>
<dbReference type="Proteomes" id="UP001152607">
    <property type="component" value="Unassembled WGS sequence"/>
</dbReference>
<sequence length="58" mass="6592">MYGFVVLRLGIMVRSSPSGRSLPLAQRQKFRAGLRKFRPLDPPKYILPPSSLQHPRSS</sequence>
<evidence type="ECO:0000313" key="2">
    <source>
        <dbReference type="Proteomes" id="UP001152607"/>
    </source>
</evidence>
<name>A0A9W4UH41_9PLEO</name>
<proteinExistence type="predicted"/>
<protein>
    <submittedName>
        <fullName evidence="1">Uncharacterized protein</fullName>
    </submittedName>
</protein>
<reference evidence="1" key="1">
    <citation type="submission" date="2023-01" db="EMBL/GenBank/DDBJ databases">
        <authorList>
            <person name="Van Ghelder C."/>
            <person name="Rancurel C."/>
        </authorList>
    </citation>
    <scope>NUCLEOTIDE SEQUENCE</scope>
    <source>
        <strain evidence="1">CNCM I-4278</strain>
    </source>
</reference>
<gene>
    <name evidence="1" type="ORF">PDIGIT_LOCUS7974</name>
</gene>
<dbReference type="AlphaFoldDB" id="A0A9W4UH41"/>
<organism evidence="1 2">
    <name type="scientific">Periconia digitata</name>
    <dbReference type="NCBI Taxonomy" id="1303443"/>
    <lineage>
        <taxon>Eukaryota</taxon>
        <taxon>Fungi</taxon>
        <taxon>Dikarya</taxon>
        <taxon>Ascomycota</taxon>
        <taxon>Pezizomycotina</taxon>
        <taxon>Dothideomycetes</taxon>
        <taxon>Pleosporomycetidae</taxon>
        <taxon>Pleosporales</taxon>
        <taxon>Massarineae</taxon>
        <taxon>Periconiaceae</taxon>
        <taxon>Periconia</taxon>
    </lineage>
</organism>
<comment type="caution">
    <text evidence="1">The sequence shown here is derived from an EMBL/GenBank/DDBJ whole genome shotgun (WGS) entry which is preliminary data.</text>
</comment>